<evidence type="ECO:0000256" key="5">
    <source>
        <dbReference type="SAM" id="SignalP"/>
    </source>
</evidence>
<keyword evidence="8" id="KW-1185">Reference proteome</keyword>
<dbReference type="RefSeq" id="WP_116631328.1">
    <property type="nucleotide sequence ID" value="NZ_QENU01000003.1"/>
</dbReference>
<evidence type="ECO:0000259" key="6">
    <source>
        <dbReference type="PROSITE" id="PS51007"/>
    </source>
</evidence>
<dbReference type="Proteomes" id="UP000245909">
    <property type="component" value="Unassembled WGS sequence"/>
</dbReference>
<evidence type="ECO:0000313" key="7">
    <source>
        <dbReference type="EMBL" id="PVX40448.1"/>
    </source>
</evidence>
<accession>A0A2U0TA38</accession>
<proteinExistence type="predicted"/>
<comment type="caution">
    <text evidence="7">The sequence shown here is derived from an EMBL/GenBank/DDBJ whole genome shotgun (WGS) entry which is preliminary data.</text>
</comment>
<dbReference type="GO" id="GO:0009055">
    <property type="term" value="F:electron transfer activity"/>
    <property type="evidence" value="ECO:0007669"/>
    <property type="project" value="InterPro"/>
</dbReference>
<dbReference type="Gene3D" id="1.10.760.10">
    <property type="entry name" value="Cytochrome c-like domain"/>
    <property type="match status" value="1"/>
</dbReference>
<evidence type="ECO:0000256" key="4">
    <source>
        <dbReference type="PROSITE-ProRule" id="PRU00433"/>
    </source>
</evidence>
<dbReference type="GO" id="GO:0046872">
    <property type="term" value="F:metal ion binding"/>
    <property type="evidence" value="ECO:0007669"/>
    <property type="project" value="UniProtKB-KW"/>
</dbReference>
<dbReference type="PROSITE" id="PS51007">
    <property type="entry name" value="CYTC"/>
    <property type="match status" value="1"/>
</dbReference>
<evidence type="ECO:0000256" key="1">
    <source>
        <dbReference type="ARBA" id="ARBA00022617"/>
    </source>
</evidence>
<protein>
    <submittedName>
        <fullName evidence="7">Cytochrome c553</fullName>
    </submittedName>
</protein>
<keyword evidence="5" id="KW-0732">Signal</keyword>
<keyword evidence="3 4" id="KW-0408">Iron</keyword>
<feature type="domain" description="Cytochrome c" evidence="6">
    <location>
        <begin position="30"/>
        <end position="108"/>
    </location>
</feature>
<dbReference type="OrthoDB" id="5690796at2"/>
<keyword evidence="1 4" id="KW-0349">Heme</keyword>
<organism evidence="7 8">
    <name type="scientific">Alitibacter langaaensis DSM 22999</name>
    <dbReference type="NCBI Taxonomy" id="1122935"/>
    <lineage>
        <taxon>Bacteria</taxon>
        <taxon>Pseudomonadati</taxon>
        <taxon>Pseudomonadota</taxon>
        <taxon>Gammaproteobacteria</taxon>
        <taxon>Pasteurellales</taxon>
        <taxon>Pasteurellaceae</taxon>
        <taxon>Alitibacter</taxon>
    </lineage>
</organism>
<dbReference type="GO" id="GO:0020037">
    <property type="term" value="F:heme binding"/>
    <property type="evidence" value="ECO:0007669"/>
    <property type="project" value="InterPro"/>
</dbReference>
<sequence>MNYKKYLTVSKTFLILTALCSFSAQADNLPDIKQGERMFKLNCATCHGKAGEKQALGQSAVIRNLKKDEILTALEKRKSGEIVGAGNMAKERLNEQDMKNIAEFIGAK</sequence>
<keyword evidence="2 4" id="KW-0479">Metal-binding</keyword>
<feature type="signal peptide" evidence="5">
    <location>
        <begin position="1"/>
        <end position="26"/>
    </location>
</feature>
<evidence type="ECO:0000256" key="3">
    <source>
        <dbReference type="ARBA" id="ARBA00023004"/>
    </source>
</evidence>
<dbReference type="AlphaFoldDB" id="A0A2U0TA38"/>
<evidence type="ECO:0000313" key="8">
    <source>
        <dbReference type="Proteomes" id="UP000245909"/>
    </source>
</evidence>
<dbReference type="EMBL" id="QENU01000003">
    <property type="protein sequence ID" value="PVX40448.1"/>
    <property type="molecule type" value="Genomic_DNA"/>
</dbReference>
<feature type="chain" id="PRO_5015556701" evidence="5">
    <location>
        <begin position="27"/>
        <end position="108"/>
    </location>
</feature>
<dbReference type="Pfam" id="PF13442">
    <property type="entry name" value="Cytochrome_CBB3"/>
    <property type="match status" value="1"/>
</dbReference>
<dbReference type="SUPFAM" id="SSF46626">
    <property type="entry name" value="Cytochrome c"/>
    <property type="match status" value="1"/>
</dbReference>
<evidence type="ECO:0000256" key="2">
    <source>
        <dbReference type="ARBA" id="ARBA00022723"/>
    </source>
</evidence>
<dbReference type="InterPro" id="IPR036909">
    <property type="entry name" value="Cyt_c-like_dom_sf"/>
</dbReference>
<name>A0A2U0TA38_9PAST</name>
<reference evidence="7 8" key="1">
    <citation type="submission" date="2018-05" db="EMBL/GenBank/DDBJ databases">
        <title>Genomic Encyclopedia of Type Strains, Phase IV (KMG-IV): sequencing the most valuable type-strain genomes for metagenomic binning, comparative biology and taxonomic classification.</title>
        <authorList>
            <person name="Goeker M."/>
        </authorList>
    </citation>
    <scope>NUCLEOTIDE SEQUENCE [LARGE SCALE GENOMIC DNA]</scope>
    <source>
        <strain evidence="7 8">DSM 22999</strain>
    </source>
</reference>
<gene>
    <name evidence="7" type="ORF">C8D76_10314</name>
</gene>
<dbReference type="InterPro" id="IPR009056">
    <property type="entry name" value="Cyt_c-like_dom"/>
</dbReference>